<accession>A0AAD9JH71</accession>
<feature type="non-terminal residue" evidence="1">
    <location>
        <position position="1"/>
    </location>
</feature>
<keyword evidence="2" id="KW-1185">Reference proteome</keyword>
<protein>
    <submittedName>
        <fullName evidence="1">Uncharacterized protein</fullName>
    </submittedName>
</protein>
<reference evidence="1" key="1">
    <citation type="journal article" date="2023" name="Mol. Biol. Evol.">
        <title>Third-Generation Sequencing Reveals the Adaptive Role of the Epigenome in Three Deep-Sea Polychaetes.</title>
        <authorList>
            <person name="Perez M."/>
            <person name="Aroh O."/>
            <person name="Sun Y."/>
            <person name="Lan Y."/>
            <person name="Juniper S.K."/>
            <person name="Young C.R."/>
            <person name="Angers B."/>
            <person name="Qian P.Y."/>
        </authorList>
    </citation>
    <scope>NUCLEOTIDE SEQUENCE</scope>
    <source>
        <strain evidence="1">P08H-3</strain>
    </source>
</reference>
<organism evidence="1 2">
    <name type="scientific">Paralvinella palmiformis</name>
    <dbReference type="NCBI Taxonomy" id="53620"/>
    <lineage>
        <taxon>Eukaryota</taxon>
        <taxon>Metazoa</taxon>
        <taxon>Spiralia</taxon>
        <taxon>Lophotrochozoa</taxon>
        <taxon>Annelida</taxon>
        <taxon>Polychaeta</taxon>
        <taxon>Sedentaria</taxon>
        <taxon>Canalipalpata</taxon>
        <taxon>Terebellida</taxon>
        <taxon>Terebelliformia</taxon>
        <taxon>Alvinellidae</taxon>
        <taxon>Paralvinella</taxon>
    </lineage>
</organism>
<evidence type="ECO:0000313" key="2">
    <source>
        <dbReference type="Proteomes" id="UP001208570"/>
    </source>
</evidence>
<dbReference type="AlphaFoldDB" id="A0AAD9JH71"/>
<sequence length="52" mass="5951">RENCGGQVKTDDYKTTNVRVGKKMRLKDGAVPSKFCWMEKEKSANVDRQLCT</sequence>
<proteinExistence type="predicted"/>
<dbReference type="Proteomes" id="UP001208570">
    <property type="component" value="Unassembled WGS sequence"/>
</dbReference>
<dbReference type="EMBL" id="JAODUP010000324">
    <property type="protein sequence ID" value="KAK2152593.1"/>
    <property type="molecule type" value="Genomic_DNA"/>
</dbReference>
<comment type="caution">
    <text evidence="1">The sequence shown here is derived from an EMBL/GenBank/DDBJ whole genome shotgun (WGS) entry which is preliminary data.</text>
</comment>
<gene>
    <name evidence="1" type="ORF">LSH36_323g00009</name>
</gene>
<name>A0AAD9JH71_9ANNE</name>
<evidence type="ECO:0000313" key="1">
    <source>
        <dbReference type="EMBL" id="KAK2152593.1"/>
    </source>
</evidence>